<dbReference type="Proteomes" id="UP000307943">
    <property type="component" value="Unassembled WGS sequence"/>
</dbReference>
<gene>
    <name evidence="1" type="ORF">FE784_03065</name>
</gene>
<organism evidence="1 2">
    <name type="scientific">Paenibacillus hemerocallicola</name>
    <dbReference type="NCBI Taxonomy" id="1172614"/>
    <lineage>
        <taxon>Bacteria</taxon>
        <taxon>Bacillati</taxon>
        <taxon>Bacillota</taxon>
        <taxon>Bacilli</taxon>
        <taxon>Bacillales</taxon>
        <taxon>Paenibacillaceae</taxon>
        <taxon>Paenibacillus</taxon>
    </lineage>
</organism>
<evidence type="ECO:0000313" key="1">
    <source>
        <dbReference type="EMBL" id="TNJ67748.1"/>
    </source>
</evidence>
<accession>A0A5C4TFK3</accession>
<dbReference type="InterPro" id="IPR011050">
    <property type="entry name" value="Pectin_lyase_fold/virulence"/>
</dbReference>
<protein>
    <recommendedName>
        <fullName evidence="3">Right handed beta helix domain-containing protein</fullName>
    </recommendedName>
</protein>
<keyword evidence="2" id="KW-1185">Reference proteome</keyword>
<proteinExistence type="predicted"/>
<evidence type="ECO:0008006" key="3">
    <source>
        <dbReference type="Google" id="ProtNLM"/>
    </source>
</evidence>
<dbReference type="EMBL" id="VDCQ01000003">
    <property type="protein sequence ID" value="TNJ67748.1"/>
    <property type="molecule type" value="Genomic_DNA"/>
</dbReference>
<dbReference type="AlphaFoldDB" id="A0A5C4TFK3"/>
<dbReference type="Gene3D" id="2.160.20.10">
    <property type="entry name" value="Single-stranded right-handed beta-helix, Pectin lyase-like"/>
    <property type="match status" value="2"/>
</dbReference>
<sequence length="649" mass="69580">MEDGRILKCKLEANSCMNTDTNEKDSKLISRRNLIISAGLASAALAAEGVLGNIRVANSSPGTVAQSVYGDSALNGVSTIVPVSIDELRNNTTPDSDARYYITDIEKHGFFYYDSNDTTTPDNTGTVVVSTSGARFKRIVEGIYNVVWFGAKEDAAFDNKPPIQAAIDAAVADGGGTVFFPPNRFRITQKINVSGSLQLVGAPGSIIDYDYNTGHCIEVSADNVLIKGLSFETEYAFQCGQVTILSKNVTITECRFNGRGWAGVLMKDTAGSTVIDHNFFKDYAFMVCGHGSRNNIITNNHFTGGSTEGVPNQNGWATEPVGDGVKLSSSTGSYDPQYFGPQDNVIANNIFDNCYRDAVDMFTDGSYTIVTGNVIRNLVTTGLDIKTIYRDSPYEGGTSIPNVRQISRIVVSNNLFKNIGIKPDSNFININHQEYRSGVTRDPANGPKLISIIGNYFETCSGNGIDIIASIGVMIHNNILRDVTKRGISVTGNCSDITIQGNDVESKEHGITSTSAGNKNVTILDNRITAGIANSNFSALLVVGERNQVSGNHIKSFANGVFVSGATKTLVQGNHINNCSSTGIRFESTVATSSIMNNQMSDCPTAIRFDSTCSKISAFNNVGIDSPNGFVNTNLVTGYTEANNVLVTS</sequence>
<evidence type="ECO:0000313" key="2">
    <source>
        <dbReference type="Proteomes" id="UP000307943"/>
    </source>
</evidence>
<dbReference type="SUPFAM" id="SSF51126">
    <property type="entry name" value="Pectin lyase-like"/>
    <property type="match status" value="2"/>
</dbReference>
<dbReference type="InterPro" id="IPR012334">
    <property type="entry name" value="Pectin_lyas_fold"/>
</dbReference>
<comment type="caution">
    <text evidence="1">The sequence shown here is derived from an EMBL/GenBank/DDBJ whole genome shotgun (WGS) entry which is preliminary data.</text>
</comment>
<dbReference type="InterPro" id="IPR006626">
    <property type="entry name" value="PbH1"/>
</dbReference>
<dbReference type="SMART" id="SM00710">
    <property type="entry name" value="PbH1"/>
    <property type="match status" value="10"/>
</dbReference>
<reference evidence="1 2" key="1">
    <citation type="submission" date="2019-05" db="EMBL/GenBank/DDBJ databases">
        <title>We sequenced the genome of Paenibacillus hemerocallicola KCTC 33185 for further insight into its adaptation and study the phylogeny of Paenibacillus.</title>
        <authorList>
            <person name="Narsing Rao M.P."/>
        </authorList>
    </citation>
    <scope>NUCLEOTIDE SEQUENCE [LARGE SCALE GENOMIC DNA]</scope>
    <source>
        <strain evidence="1 2">KCTC 33185</strain>
    </source>
</reference>
<dbReference type="OrthoDB" id="9795222at2"/>
<name>A0A5C4TFK3_9BACL</name>